<name>A0A9E7IGV3_9CAUD</name>
<organism evidence="1 2">
    <name type="scientific">Rhodococcus phage Mbo2</name>
    <dbReference type="NCBI Taxonomy" id="2936911"/>
    <lineage>
        <taxon>Viruses</taxon>
        <taxon>Duplodnaviria</taxon>
        <taxon>Heunggongvirae</taxon>
        <taxon>Uroviricota</taxon>
        <taxon>Caudoviricetes</taxon>
        <taxon>Caudoviricetes incertae sedis</taxon>
        <taxon>Mboduovirus</taxon>
        <taxon>Mboduovirus mbo2</taxon>
    </lineage>
</organism>
<proteinExistence type="predicted"/>
<reference evidence="1" key="1">
    <citation type="submission" date="2022-04" db="EMBL/GenBank/DDBJ databases">
        <authorList>
            <person name="Hwangbo M."/>
            <person name="Wang B."/>
            <person name="Gill J.J."/>
            <person name="Chu K.-H."/>
            <person name="Young R."/>
        </authorList>
    </citation>
    <scope>NUCLEOTIDE SEQUENCE</scope>
</reference>
<keyword evidence="2" id="KW-1185">Reference proteome</keyword>
<accession>A0A9E7IGV3</accession>
<protein>
    <submittedName>
        <fullName evidence="1">Uncharacterized protein</fullName>
    </submittedName>
</protein>
<gene>
    <name evidence="1" type="ORF">Mbo2_030</name>
</gene>
<evidence type="ECO:0000313" key="2">
    <source>
        <dbReference type="Proteomes" id="UP001057233"/>
    </source>
</evidence>
<sequence length="571" mass="56897">MAGFAELVEYFKVTWQGIGTTDDGADLNDLPDVTQLSGFVVFTCNASGPIKYTGATEPFDLIPLRRKAKITNGKLSHNDTGYVMLEAANEYGNPSDWNWHVEFDLYAPTGKISMKGFDIPAVPGSEVNLTVVSPVSVGTGTPTIIGPQGFYVTGVTIVDGNMLRFATNNPDQPLLPDVEVPAVNAAIDAAGVAVLAAESADASKTIATTKAGEANTSAGTATTQAGIATTKAGEAAGSATTASTQAGIATTKAGEASTSAGTATTQAGIATTKAGEASTSAGTATTQAGIATTKAGEAAGSATTANTAAGTATTKAGEAAASATAAYDAQLAAEEAASNASEGVVPDNAVSTIKIQNDAVTSGKLAPSVRTSLGKADTALQSIAADSITNAMLTAGARTSLGKADTALQSIADDSITNAKLTPGARTSLGKADTAYQKPGGGIPGSDLSLVGLPYDISIMACGDATNVAVGYGQNQLGIKLPRAIRISKITYRTKTAGANDVSVGIRKNNAAHTTATGVTITPANQGTDAGVSNTSGPWDYAAGDILNLYCSAVGASVPKGLIADITAVTL</sequence>
<dbReference type="Proteomes" id="UP001057233">
    <property type="component" value="Segment"/>
</dbReference>
<dbReference type="EMBL" id="ON191531">
    <property type="protein sequence ID" value="URG17400.1"/>
    <property type="molecule type" value="Genomic_DNA"/>
</dbReference>
<evidence type="ECO:0000313" key="1">
    <source>
        <dbReference type="EMBL" id="URG17400.1"/>
    </source>
</evidence>